<sequence>MNTPRQTDTRRMPPVSRFLTRGEIRRLKRQCRQGDAQAAMALLDHSVRCGHRRLALRRFFVAWDLGARHAFEHLHYCKKVSGSYAPEEIDRIRRQAREDLQTRIGKARDAIRCNPAC</sequence>
<protein>
    <submittedName>
        <fullName evidence="1">Uncharacterized protein</fullName>
    </submittedName>
</protein>
<evidence type="ECO:0000313" key="2">
    <source>
        <dbReference type="Proteomes" id="UP000183974"/>
    </source>
</evidence>
<organism evidence="1 2">
    <name type="scientific">Roseovarius pacificus</name>
    <dbReference type="NCBI Taxonomy" id="337701"/>
    <lineage>
        <taxon>Bacteria</taxon>
        <taxon>Pseudomonadati</taxon>
        <taxon>Pseudomonadota</taxon>
        <taxon>Alphaproteobacteria</taxon>
        <taxon>Rhodobacterales</taxon>
        <taxon>Roseobacteraceae</taxon>
        <taxon>Roseovarius</taxon>
    </lineage>
</organism>
<dbReference type="AlphaFoldDB" id="A0A1M7K470"/>
<dbReference type="OrthoDB" id="9101987at2"/>
<dbReference type="RefSeq" id="WP_143163301.1">
    <property type="nucleotide sequence ID" value="NZ_BMLR01000023.1"/>
</dbReference>
<proteinExistence type="predicted"/>
<evidence type="ECO:0000313" key="1">
    <source>
        <dbReference type="EMBL" id="SHM60048.1"/>
    </source>
</evidence>
<name>A0A1M7K470_9RHOB</name>
<keyword evidence="2" id="KW-1185">Reference proteome</keyword>
<reference evidence="1 2" key="1">
    <citation type="submission" date="2016-11" db="EMBL/GenBank/DDBJ databases">
        <authorList>
            <person name="Jaros S."/>
            <person name="Januszkiewicz K."/>
            <person name="Wedrychowicz H."/>
        </authorList>
    </citation>
    <scope>NUCLEOTIDE SEQUENCE [LARGE SCALE GENOMIC DNA]</scope>
    <source>
        <strain evidence="1 2">DSM 29589</strain>
    </source>
</reference>
<accession>A0A1M7K470</accession>
<dbReference type="Proteomes" id="UP000183974">
    <property type="component" value="Unassembled WGS sequence"/>
</dbReference>
<dbReference type="EMBL" id="FRBR01000024">
    <property type="protein sequence ID" value="SHM60048.1"/>
    <property type="molecule type" value="Genomic_DNA"/>
</dbReference>
<dbReference type="STRING" id="337701.SAMN05444398_12436"/>
<gene>
    <name evidence="1" type="ORF">SAMN05444398_12436</name>
</gene>